<evidence type="ECO:0000259" key="14">
    <source>
        <dbReference type="Pfam" id="PF08357"/>
    </source>
</evidence>
<reference evidence="16" key="2">
    <citation type="submission" date="2025-08" db="UniProtKB">
        <authorList>
            <consortium name="Ensembl"/>
        </authorList>
    </citation>
    <scope>IDENTIFICATION</scope>
</reference>
<dbReference type="GO" id="GO:0006954">
    <property type="term" value="P:inflammatory response"/>
    <property type="evidence" value="ECO:0007669"/>
    <property type="project" value="UniProtKB-KW"/>
</dbReference>
<keyword evidence="5 13" id="KW-0732">Signal</keyword>
<protein>
    <submittedName>
        <fullName evidence="16">Uncharacterized LOC115408071</fullName>
    </submittedName>
</protein>
<evidence type="ECO:0000256" key="4">
    <source>
        <dbReference type="ARBA" id="ARBA00022692"/>
    </source>
</evidence>
<keyword evidence="10" id="KW-0395">Inflammatory response</keyword>
<keyword evidence="7 12" id="KW-0472">Membrane</keyword>
<feature type="domain" description="SEFIR" evidence="14">
    <location>
        <begin position="465"/>
        <end position="673"/>
    </location>
</feature>
<dbReference type="Proteomes" id="UP000472267">
    <property type="component" value="Chromosome 20"/>
</dbReference>
<keyword evidence="3" id="KW-1003">Cell membrane</keyword>
<gene>
    <name evidence="16" type="primary">LOC115408071</name>
</gene>
<dbReference type="Pfam" id="PF08357">
    <property type="entry name" value="SEFIR"/>
    <property type="match status" value="1"/>
</dbReference>
<accession>A0A672IV28</accession>
<dbReference type="RefSeq" id="XP_029974525.1">
    <property type="nucleotide sequence ID" value="XM_030118665.1"/>
</dbReference>
<comment type="subcellular location">
    <subcellularLocation>
        <location evidence="1">Cell membrane</location>
        <topology evidence="1">Single-pass membrane protein</topology>
    </subcellularLocation>
    <subcellularLocation>
        <location evidence="2">Membrane</location>
        <topology evidence="2">Single-pass type I membrane protein</topology>
    </subcellularLocation>
</comment>
<reference evidence="16" key="1">
    <citation type="submission" date="2019-06" db="EMBL/GenBank/DDBJ databases">
        <authorList>
            <consortium name="Wellcome Sanger Institute Data Sharing"/>
        </authorList>
    </citation>
    <scope>NUCLEOTIDE SEQUENCE [LARGE SCALE GENOMIC DNA]</scope>
</reference>
<evidence type="ECO:0000256" key="10">
    <source>
        <dbReference type="ARBA" id="ARBA00023198"/>
    </source>
</evidence>
<keyword evidence="8" id="KW-0675">Receptor</keyword>
<evidence type="ECO:0000256" key="8">
    <source>
        <dbReference type="ARBA" id="ARBA00023170"/>
    </source>
</evidence>
<feature type="domain" description="Interleukin-17 receptor C/E N-terminal" evidence="15">
    <location>
        <begin position="202"/>
        <end position="408"/>
    </location>
</feature>
<evidence type="ECO:0000259" key="15">
    <source>
        <dbReference type="Pfam" id="PF15037"/>
    </source>
</evidence>
<evidence type="ECO:0000313" key="17">
    <source>
        <dbReference type="Proteomes" id="UP000472267"/>
    </source>
</evidence>
<feature type="signal peptide" evidence="13">
    <location>
        <begin position="1"/>
        <end position="21"/>
    </location>
</feature>
<feature type="region of interest" description="Disordered" evidence="11">
    <location>
        <begin position="553"/>
        <end position="574"/>
    </location>
</feature>
<evidence type="ECO:0000256" key="13">
    <source>
        <dbReference type="SAM" id="SignalP"/>
    </source>
</evidence>
<feature type="region of interest" description="Disordered" evidence="11">
    <location>
        <begin position="719"/>
        <end position="761"/>
    </location>
</feature>
<dbReference type="GO" id="GO:0005886">
    <property type="term" value="C:plasma membrane"/>
    <property type="evidence" value="ECO:0007669"/>
    <property type="project" value="UniProtKB-SubCell"/>
</dbReference>
<feature type="transmembrane region" description="Helical" evidence="12">
    <location>
        <begin position="429"/>
        <end position="452"/>
    </location>
</feature>
<keyword evidence="4 12" id="KW-0812">Transmembrane</keyword>
<dbReference type="OMA" id="CVEVYYT"/>
<dbReference type="AlphaFoldDB" id="A0A672IV28"/>
<reference evidence="16" key="3">
    <citation type="submission" date="2025-09" db="UniProtKB">
        <authorList>
            <consortium name="Ensembl"/>
        </authorList>
    </citation>
    <scope>IDENTIFICATION</scope>
</reference>
<feature type="chain" id="PRO_5025540634" evidence="13">
    <location>
        <begin position="22"/>
        <end position="761"/>
    </location>
</feature>
<evidence type="ECO:0000256" key="2">
    <source>
        <dbReference type="ARBA" id="ARBA00004479"/>
    </source>
</evidence>
<dbReference type="GeneID" id="115408071"/>
<dbReference type="InterPro" id="IPR039465">
    <property type="entry name" value="IL-17_rcpt-like"/>
</dbReference>
<evidence type="ECO:0000256" key="11">
    <source>
        <dbReference type="SAM" id="MobiDB-lite"/>
    </source>
</evidence>
<dbReference type="Ensembl" id="ENSSFAT00005046239.1">
    <property type="protein sequence ID" value="ENSSFAP00005044670.1"/>
    <property type="gene ID" value="ENSSFAG00005021956.1"/>
</dbReference>
<evidence type="ECO:0000256" key="3">
    <source>
        <dbReference type="ARBA" id="ARBA00022475"/>
    </source>
</evidence>
<evidence type="ECO:0000256" key="1">
    <source>
        <dbReference type="ARBA" id="ARBA00004162"/>
    </source>
</evidence>
<organism evidence="16 17">
    <name type="scientific">Salarias fasciatus</name>
    <name type="common">Jewelled blenny</name>
    <name type="synonym">Blennius fasciatus</name>
    <dbReference type="NCBI Taxonomy" id="181472"/>
    <lineage>
        <taxon>Eukaryota</taxon>
        <taxon>Metazoa</taxon>
        <taxon>Chordata</taxon>
        <taxon>Craniata</taxon>
        <taxon>Vertebrata</taxon>
        <taxon>Euteleostomi</taxon>
        <taxon>Actinopterygii</taxon>
        <taxon>Neopterygii</taxon>
        <taxon>Teleostei</taxon>
        <taxon>Neoteleostei</taxon>
        <taxon>Acanthomorphata</taxon>
        <taxon>Ovalentaria</taxon>
        <taxon>Blenniimorphae</taxon>
        <taxon>Blenniiformes</taxon>
        <taxon>Blennioidei</taxon>
        <taxon>Blenniidae</taxon>
        <taxon>Salariinae</taxon>
        <taxon>Salarias</taxon>
    </lineage>
</organism>
<dbReference type="Gene3D" id="3.40.50.11530">
    <property type="match status" value="1"/>
</dbReference>
<dbReference type="InParanoid" id="A0A672IV28"/>
<name>A0A672IV28_SALFA</name>
<evidence type="ECO:0000256" key="9">
    <source>
        <dbReference type="ARBA" id="ARBA00023180"/>
    </source>
</evidence>
<evidence type="ECO:0000256" key="7">
    <source>
        <dbReference type="ARBA" id="ARBA00023136"/>
    </source>
</evidence>
<dbReference type="PANTHER" id="PTHR15583:SF21">
    <property type="entry name" value="INTERLEUKIN-17 RECEPTOR E-LIKE"/>
    <property type="match status" value="1"/>
</dbReference>
<keyword evidence="9" id="KW-0325">Glycoprotein</keyword>
<sequence>MRLCAAALLLCAAAAPLLLDGRTCQMASPHGYAVGQCPVNLTSVQSGDSRGVYTVTVRVWMNADDLSNFPKIEIQRETIKPTLKKKKCRRNDRRSRETPVCCHGKVKENDLGLWELKDEIDEVKAGRTLSVRYSARSINCTVSHTVPDFIPDFEVSVNRSSKTINVTVESREKVSVRWCYKSKWNCGGSSSPPKTVVPLESPSVLLSFPYLLSCVCAQVFYTTPDSKRAEKCPFEKDNVMDVGDVWLTSEITQYHNRLEWDFPCLTPHLNISASLCWRQQGRCTPAHNSTLQKSYGPPLNFKTDSVDRHPQMCVQFSLQKSHNIYCPFENDRPTWEATLGPGRRSILVSVTSSAPAEFSAQLCVLSEGGCSPTGPTQSLRMQRNSTEIKINVPFLISAEQLCVQVWQSHPALQGTRILCPDHAHNRRGMYAVAVLVFAVGVALLGIFIRSVVKSEAAGWLRFQRPLLLVSSSDQSAHVSAVCALALILQEELGATVHTSLWAQSSQTHSGAGVLDLGPLPWLYGQWEAVSREQGKVMIIWSPEAKNTFEKWREERASADKDEKKMGNQRKAGEGLEKAGVVGRGDFKPSRKILGKCKNEKTEWWQQKEPSAVIEPVFMASLACLDGALRMCKSQRVSIVYFQGLGHSRDIPKALRGVPRYCLPQDFRGLIQELGGVKTQTKASKLGGHCWPRLLSKVLSIYLARQLARRLRTVLPWTRGPSVSSSVKTASDKTAARLRLPLAAKPETAPEQEPLHGSPEEL</sequence>
<dbReference type="PANTHER" id="PTHR15583">
    <property type="entry name" value="INTERLEUKIN-17 RECEPTOR"/>
    <property type="match status" value="1"/>
</dbReference>
<evidence type="ECO:0000256" key="6">
    <source>
        <dbReference type="ARBA" id="ARBA00022989"/>
    </source>
</evidence>
<keyword evidence="17" id="KW-1185">Reference proteome</keyword>
<evidence type="ECO:0000256" key="5">
    <source>
        <dbReference type="ARBA" id="ARBA00022729"/>
    </source>
</evidence>
<dbReference type="InterPro" id="IPR027841">
    <property type="entry name" value="IL-17_rcpt_C/E_N"/>
</dbReference>
<proteinExistence type="predicted"/>
<dbReference type="Pfam" id="PF15037">
    <property type="entry name" value="IL17_R_N"/>
    <property type="match status" value="1"/>
</dbReference>
<evidence type="ECO:0000256" key="12">
    <source>
        <dbReference type="SAM" id="Phobius"/>
    </source>
</evidence>
<keyword evidence="6 12" id="KW-1133">Transmembrane helix</keyword>
<dbReference type="InterPro" id="IPR013568">
    <property type="entry name" value="SEFIR_dom"/>
</dbReference>
<dbReference type="GO" id="GO:0030368">
    <property type="term" value="F:interleukin-17 receptor activity"/>
    <property type="evidence" value="ECO:0007669"/>
    <property type="project" value="InterPro"/>
</dbReference>
<evidence type="ECO:0000313" key="16">
    <source>
        <dbReference type="Ensembl" id="ENSSFAP00005044670.1"/>
    </source>
</evidence>